<evidence type="ECO:0000313" key="3">
    <source>
        <dbReference type="Proteomes" id="UP001519288"/>
    </source>
</evidence>
<dbReference type="RefSeq" id="WP_209865058.1">
    <property type="nucleotide sequence ID" value="NZ_JAGGLD010000007.1"/>
</dbReference>
<dbReference type="Pfam" id="PF14329">
    <property type="entry name" value="DUF4386"/>
    <property type="match status" value="1"/>
</dbReference>
<keyword evidence="1" id="KW-0472">Membrane</keyword>
<feature type="transmembrane region" description="Helical" evidence="1">
    <location>
        <begin position="133"/>
        <end position="156"/>
    </location>
</feature>
<keyword evidence="3" id="KW-1185">Reference proteome</keyword>
<feature type="transmembrane region" description="Helical" evidence="1">
    <location>
        <begin position="52"/>
        <end position="74"/>
    </location>
</feature>
<feature type="transmembrane region" description="Helical" evidence="1">
    <location>
        <begin position="200"/>
        <end position="218"/>
    </location>
</feature>
<feature type="transmembrane region" description="Helical" evidence="1">
    <location>
        <begin position="12"/>
        <end position="32"/>
    </location>
</feature>
<dbReference type="InterPro" id="IPR025495">
    <property type="entry name" value="DUF4386"/>
</dbReference>
<accession>A0ABS4JKP3</accession>
<evidence type="ECO:0008006" key="4">
    <source>
        <dbReference type="Google" id="ProtNLM"/>
    </source>
</evidence>
<dbReference type="EMBL" id="JAGGLD010000007">
    <property type="protein sequence ID" value="MBP2002281.1"/>
    <property type="molecule type" value="Genomic_DNA"/>
</dbReference>
<evidence type="ECO:0000256" key="1">
    <source>
        <dbReference type="SAM" id="Phobius"/>
    </source>
</evidence>
<reference evidence="2 3" key="1">
    <citation type="submission" date="2021-03" db="EMBL/GenBank/DDBJ databases">
        <title>Genomic Encyclopedia of Type Strains, Phase IV (KMG-IV): sequencing the most valuable type-strain genomes for metagenomic binning, comparative biology and taxonomic classification.</title>
        <authorList>
            <person name="Goeker M."/>
        </authorList>
    </citation>
    <scope>NUCLEOTIDE SEQUENCE [LARGE SCALE GENOMIC DNA]</scope>
    <source>
        <strain evidence="2 3">DSM 26806</strain>
    </source>
</reference>
<keyword evidence="1" id="KW-1133">Transmembrane helix</keyword>
<evidence type="ECO:0000313" key="2">
    <source>
        <dbReference type="EMBL" id="MBP2002281.1"/>
    </source>
</evidence>
<proteinExistence type="predicted"/>
<keyword evidence="1" id="KW-0812">Transmembrane</keyword>
<organism evidence="2 3">
    <name type="scientific">Paenibacillus shirakamiensis</name>
    <dbReference type="NCBI Taxonomy" id="1265935"/>
    <lineage>
        <taxon>Bacteria</taxon>
        <taxon>Bacillati</taxon>
        <taxon>Bacillota</taxon>
        <taxon>Bacilli</taxon>
        <taxon>Bacillales</taxon>
        <taxon>Paenibacillaceae</taxon>
        <taxon>Paenibacillus</taxon>
    </lineage>
</organism>
<gene>
    <name evidence="2" type="ORF">J2Z69_003353</name>
</gene>
<protein>
    <recommendedName>
        <fullName evidence="4">DUF4386 domain-containing protein</fullName>
    </recommendedName>
</protein>
<comment type="caution">
    <text evidence="2">The sequence shown here is derived from an EMBL/GenBank/DDBJ whole genome shotgun (WGS) entry which is preliminary data.</text>
</comment>
<name>A0ABS4JKP3_9BACL</name>
<dbReference type="Proteomes" id="UP001519288">
    <property type="component" value="Unassembled WGS sequence"/>
</dbReference>
<feature type="transmembrane region" description="Helical" evidence="1">
    <location>
        <begin position="86"/>
        <end position="113"/>
    </location>
</feature>
<feature type="transmembrane region" description="Helical" evidence="1">
    <location>
        <begin position="168"/>
        <end position="194"/>
    </location>
</feature>
<sequence length="234" mass="25988">MTQDKRKGIFTGMIYIVAAVTSVIAVLCYDSVLRNNGYLSVIEGYQTEVLVGVLNDLLLILSAVGTAIMLFPYLRRWNEHVALAYLCLRFMEAVFIAIGVMCILGLVSLSIYYEANRGANQENLLEIGYLLQRLYRWTAMLGPNLMLGVNTSLYSYLLYRSRLVPRPLAIFGMGTAVLVFVAGLLEMFGIIMPYSATKGLMALPVGVYEMSLAIWLIAKGFDVRDTGINIKQVA</sequence>